<feature type="domain" description="dTDP-4-dehydro-6-deoxy-alpha-D-glucopyranose 2,3-dehydratase" evidence="2">
    <location>
        <begin position="255"/>
        <end position="458"/>
    </location>
</feature>
<dbReference type="Proteomes" id="UP000326979">
    <property type="component" value="Unassembled WGS sequence"/>
</dbReference>
<evidence type="ECO:0000313" key="4">
    <source>
        <dbReference type="Proteomes" id="UP000326979"/>
    </source>
</evidence>
<dbReference type="InterPro" id="IPR005212">
    <property type="entry name" value="EvaA-like"/>
</dbReference>
<feature type="binding site" description="from pocket B" evidence="1">
    <location>
        <position position="346"/>
    </location>
    <ligand>
        <name>dTDP-4-dehydro-6-deoxy-alpha-D-glucose</name>
        <dbReference type="ChEBI" id="CHEBI:57649"/>
        <label>2</label>
    </ligand>
</feature>
<feature type="binding site" description="from pocket B" evidence="1">
    <location>
        <begin position="362"/>
        <end position="364"/>
    </location>
    <ligand>
        <name>dTDP-4-dehydro-6-deoxy-alpha-D-glucose</name>
        <dbReference type="ChEBI" id="CHEBI:57649"/>
        <label>2</label>
    </ligand>
</feature>
<protein>
    <submittedName>
        <fullName evidence="3">NDP-hexose 2,3-dehydratase</fullName>
    </submittedName>
</protein>
<dbReference type="Pfam" id="PF03559">
    <property type="entry name" value="Hexose_dehydrat"/>
    <property type="match status" value="2"/>
</dbReference>
<evidence type="ECO:0000256" key="1">
    <source>
        <dbReference type="PIRSR" id="PIRSR605212-50"/>
    </source>
</evidence>
<feature type="binding site" description="from pocket A" evidence="1">
    <location>
        <position position="233"/>
    </location>
    <ligand>
        <name>dTDP-4-dehydro-6-deoxy-alpha-D-glucose</name>
        <dbReference type="ChEBI" id="CHEBI:57649"/>
        <label>1</label>
    </ligand>
</feature>
<dbReference type="InterPro" id="IPR038153">
    <property type="entry name" value="EvaA-like_sf"/>
</dbReference>
<accession>A0A5N8WB32</accession>
<keyword evidence="4" id="KW-1185">Reference proteome</keyword>
<feature type="binding site" description="from pocket B" evidence="1">
    <location>
        <position position="283"/>
    </location>
    <ligand>
        <name>dTDP-4-dehydro-6-deoxy-alpha-D-glucose</name>
        <dbReference type="ChEBI" id="CHEBI:57649"/>
        <label>2</label>
    </ligand>
</feature>
<feature type="domain" description="dTDP-4-dehydro-6-deoxy-alpha-D-glucopyranose 2,3-dehydratase" evidence="2">
    <location>
        <begin position="38"/>
        <end position="241"/>
    </location>
</feature>
<evidence type="ECO:0000259" key="2">
    <source>
        <dbReference type="Pfam" id="PF03559"/>
    </source>
</evidence>
<feature type="binding site" description="from pocket A" evidence="1">
    <location>
        <begin position="400"/>
        <end position="403"/>
    </location>
    <ligand>
        <name>dTDP-4-dehydro-6-deoxy-alpha-D-glucose</name>
        <dbReference type="ChEBI" id="CHEBI:57649"/>
        <label>1</label>
    </ligand>
</feature>
<dbReference type="EMBL" id="VJZE01000348">
    <property type="protein sequence ID" value="MPY44670.1"/>
    <property type="molecule type" value="Genomic_DNA"/>
</dbReference>
<dbReference type="AlphaFoldDB" id="A0A5N8WB32"/>
<proteinExistence type="predicted"/>
<dbReference type="OrthoDB" id="9814961at2"/>
<dbReference type="Gene3D" id="3.90.79.40">
    <property type="entry name" value="EvaA sugar 2,3-dehydratase subunit"/>
    <property type="match status" value="2"/>
</dbReference>
<name>A0A5N8WB32_9ACTN</name>
<feature type="binding site" description="from pocket A" evidence="1">
    <location>
        <position position="66"/>
    </location>
    <ligand>
        <name>dTDP-4-dehydro-6-deoxy-alpha-D-glucose</name>
        <dbReference type="ChEBI" id="CHEBI:57649"/>
        <label>1</label>
    </ligand>
</feature>
<reference evidence="3 4" key="1">
    <citation type="submission" date="2019-07" db="EMBL/GenBank/DDBJ databases">
        <title>New species of Amycolatopsis and Streptomyces.</title>
        <authorList>
            <person name="Duangmal K."/>
            <person name="Teo W.F.A."/>
            <person name="Lipun K."/>
        </authorList>
    </citation>
    <scope>NUCLEOTIDE SEQUENCE [LARGE SCALE GENOMIC DNA]</scope>
    <source>
        <strain evidence="3 4">TISTR 2346</strain>
    </source>
</reference>
<feature type="binding site" description="from pocket B" evidence="1">
    <location>
        <begin position="367"/>
        <end position="368"/>
    </location>
    <ligand>
        <name>dTDP-4-dehydro-6-deoxy-alpha-D-glucose</name>
        <dbReference type="ChEBI" id="CHEBI:57649"/>
        <label>2</label>
    </ligand>
</feature>
<gene>
    <name evidence="3" type="ORF">FNH04_33635</name>
</gene>
<organism evidence="3 4">
    <name type="scientific">Streptomyces phyllanthi</name>
    <dbReference type="NCBI Taxonomy" id="1803180"/>
    <lineage>
        <taxon>Bacteria</taxon>
        <taxon>Bacillati</taxon>
        <taxon>Actinomycetota</taxon>
        <taxon>Actinomycetes</taxon>
        <taxon>Kitasatosporales</taxon>
        <taxon>Streptomycetaceae</taxon>
        <taxon>Streptomyces</taxon>
    </lineage>
</organism>
<evidence type="ECO:0000313" key="3">
    <source>
        <dbReference type="EMBL" id="MPY44670.1"/>
    </source>
</evidence>
<feature type="binding site" description="from pocket B" evidence="1">
    <location>
        <position position="188"/>
    </location>
    <ligand>
        <name>dTDP-4-dehydro-6-deoxy-alpha-D-glucose</name>
        <dbReference type="ChEBI" id="CHEBI:57649"/>
        <label>2</label>
    </ligand>
</feature>
<sequence>MSATTLTPAALRPRRDGSVVERYARSAAAAEGAVMRTADVPAWLEERRRTHAFRVRRIPFTALRDWDFAPGTGNLRHSSGRFFTVEGLDVTVATDDRTTHWQQPIIRQPEVGILGLLVKDFDGIPHFLMQAKMEPGNPNLVQLSPTVQATRSNYTGAHRGASVRHIEHFVAPGAGRIVADSLQSEHGSWFHGKSNRNMVVETDAEVEHSDDFRWLTLGQITELLRHDGVVNMDTRTVLSTLPFADAHGRAHRTDTELLSWFTAQRSRHTVTARRIPLADVAGWTRDDHTVVHDAGRYFRVVAVSAEAANREVTGWTQPLFEPVSPGVAAFVLRHLDGVPHLLVHARVEGGFLDTVEMGPTVQYTPVNYAHLPSGDRPPFLDLVLGAAPDRIRYEAVHSEEGGRFLNAESRYLVVEADETQAPLDPPPGYQWVTPGQLTTLVRHGHYLNVQARTLLACLPAAGLTA</sequence>
<feature type="binding site" description="from pocket A" evidence="1">
    <location>
        <begin position="150"/>
        <end position="154"/>
    </location>
    <ligand>
        <name>dTDP-4-dehydro-6-deoxy-alpha-D-glucose</name>
        <dbReference type="ChEBI" id="CHEBI:57649"/>
        <label>1</label>
    </ligand>
</feature>
<dbReference type="GO" id="GO:0016829">
    <property type="term" value="F:lyase activity"/>
    <property type="evidence" value="ECO:0007669"/>
    <property type="project" value="InterPro"/>
</dbReference>
<comment type="caution">
    <text evidence="3">The sequence shown here is derived from an EMBL/GenBank/DDBJ whole genome shotgun (WGS) entry which is preliminary data.</text>
</comment>
<dbReference type="RefSeq" id="WP_152789634.1">
    <property type="nucleotide sequence ID" value="NZ_JBHUMN010000018.1"/>
</dbReference>